<keyword evidence="5" id="KW-1185">Reference proteome</keyword>
<dbReference type="SUPFAM" id="SSF53335">
    <property type="entry name" value="S-adenosyl-L-methionine-dependent methyltransferases"/>
    <property type="match status" value="1"/>
</dbReference>
<dbReference type="Pfam" id="PF00145">
    <property type="entry name" value="DNA_methylase"/>
    <property type="match status" value="1"/>
</dbReference>
<evidence type="ECO:0000313" key="5">
    <source>
        <dbReference type="Proteomes" id="UP000664859"/>
    </source>
</evidence>
<feature type="compositionally biased region" description="Polar residues" evidence="3">
    <location>
        <begin position="388"/>
        <end position="402"/>
    </location>
</feature>
<evidence type="ECO:0000256" key="3">
    <source>
        <dbReference type="SAM" id="MobiDB-lite"/>
    </source>
</evidence>
<reference evidence="4" key="1">
    <citation type="submission" date="2021-02" db="EMBL/GenBank/DDBJ databases">
        <title>First Annotated Genome of the Yellow-green Alga Tribonema minus.</title>
        <authorList>
            <person name="Mahan K.M."/>
        </authorList>
    </citation>
    <scope>NUCLEOTIDE SEQUENCE</scope>
    <source>
        <strain evidence="4">UTEX B ZZ1240</strain>
    </source>
</reference>
<feature type="compositionally biased region" description="Basic and acidic residues" evidence="3">
    <location>
        <begin position="17"/>
        <end position="33"/>
    </location>
</feature>
<evidence type="ECO:0000313" key="4">
    <source>
        <dbReference type="EMBL" id="KAG5179265.1"/>
    </source>
</evidence>
<gene>
    <name evidence="4" type="ORF">JKP88DRAFT_268884</name>
</gene>
<dbReference type="Proteomes" id="UP000664859">
    <property type="component" value="Unassembled WGS sequence"/>
</dbReference>
<comment type="caution">
    <text evidence="4">The sequence shown here is derived from an EMBL/GenBank/DDBJ whole genome shotgun (WGS) entry which is preliminary data.</text>
</comment>
<keyword evidence="2" id="KW-0808">Transferase</keyword>
<evidence type="ECO:0000256" key="2">
    <source>
        <dbReference type="ARBA" id="ARBA00022679"/>
    </source>
</evidence>
<feature type="region of interest" description="Disordered" evidence="3">
    <location>
        <begin position="351"/>
        <end position="506"/>
    </location>
</feature>
<feature type="compositionally biased region" description="Gly residues" evidence="3">
    <location>
        <begin position="477"/>
        <end position="493"/>
    </location>
</feature>
<dbReference type="InterPro" id="IPR001525">
    <property type="entry name" value="C5_MeTfrase"/>
</dbReference>
<dbReference type="EMBL" id="JAFCMP010000482">
    <property type="protein sequence ID" value="KAG5179265.1"/>
    <property type="molecule type" value="Genomic_DNA"/>
</dbReference>
<evidence type="ECO:0000256" key="1">
    <source>
        <dbReference type="ARBA" id="ARBA00022603"/>
    </source>
</evidence>
<proteinExistence type="predicted"/>
<feature type="compositionally biased region" description="Basic and acidic residues" evidence="3">
    <location>
        <begin position="447"/>
        <end position="471"/>
    </location>
</feature>
<keyword evidence="1" id="KW-0489">Methyltransferase</keyword>
<feature type="compositionally biased region" description="Basic and acidic residues" evidence="3">
    <location>
        <begin position="368"/>
        <end position="378"/>
    </location>
</feature>
<sequence length="1501" mass="163132">MEQAGVDAFEQGSAGFEEQREVPREVGPLRRSDSMTTSRGTDADERHALLDKVALVKDAGQYRAGSEPYKLLETKEIEDKIRLFWRECRYPENYLQGRQEAVADLRERDKLNNFWNVHMRTVEKGVRNPYHAGDLIVVLQAVPQKRALDKYVMSMGMVGRDAEGVMHIEGVDALNPVNTPRKPLVLQEESGMDRLRVWRPAGYEWAIYHRDANLLSQTAMTEIVQVAPAWAQPKGRFPRHHKMGDYVTVSAEERLLLVPTHTLTPLVLPKGAQVRFALAAGDKRTRFGTVVEDFVAASEKLFVNHLDAINPYVWVRDNDGGRTWQDKRSPAPVLRVKDSAIAPNSGWEVRQAMGGSSAQGERAGTSAHDAEVEVEPQRKLKPPPGQPPSSARSSLGQRQNAESGSGGDGDDGDARSTRSSLRQRKNAAGGGGGGGGDDDDDSSDTDADARHDRSSRNRSRDARGGKGDRPPRRAQGRSGGGGGDDGGSSGDGGGVEEDSEGKSEVEVDALADNAEFGAKSGTHIVATQEGLTALNNSMQMLQSHLQQRDSDVNQRFDHFSQRFDQLAAAPRRPTDQGYRSPWSDQRRGGAYNANTRQGPYAGGSAQRYPGPSVANYSSLSAAHPSTLAQGLSALAMLLGSAAGGGGIDGGAARLLPAVHHLAGRVAEGGIYEFEPSMYFAVDPGAGDVCDLCCPDEFGRFAAWCGFEGGADVAEVSCLVCVTGAQPISSAPVARTMILAVEAKVHRVLDAIVHLDSCAGCSVMQFRAYCLLLRRLKDEDPQKAKDLERSQRQPQYKAIRGVGRHLVAVMFMVSLEVELAGVQMAVDFHVSDKVEPQFLISWEVLTRMRLDILGSKNPVLVQHPDKPDKAAKALSPQDVDRIRDSWRSANQGGGSRGAGVQSTLWSHLRQPAQEPTVCRYEFGSLPAELLQESPLAEGEPSPKFVLGNGAAPVQERVEAPIDLDNLADERIISVEQLPPEGWELDVVCASAEASSDAERESVESDSDLVTGAGSAVMGALMAGAQVQLAVDVSEEYAAIFQRSHPHVPFILGDYTSEAVWRRIDEVDPDMVLVSTRCEEVSANKYRPKGSQVVETEITELTPKLVQKAIEHNVKVLLLENVPQLGTTVNGVHALQAAHAAEYHILSFLLAGEDVGFPNLRKRVFFLMVRGDEVVVDALRRVAGSLEAVKHRRGSLQVTLQEMWGINHPVYVLPPRNAQARWTHDSTTSVVTLVARHFHAFHEPAQADLRNADLRYPVEQRYTPSQADLLRANGLWWLNVPPGVTQSVLAKGSGQILLAPVMSFILRTLRTEPALFDRQHQRARIEPRMLEDGIFVQTLGPYDLPDDHPSAGRAVGPLVMSSLLDNMPVLRMLKNMQGRAMGTGYNNSRESGAQPPAGAAAAASSDAEGAQTQGSDSDAAADSEDDTDGHRSGRARKPGTLTMMQAYELAMHRVDQRFANTHVSENPEIAAAADHDLPGWDNVVLVAEQGAVQRRCASVYLAR</sequence>
<dbReference type="GO" id="GO:0008168">
    <property type="term" value="F:methyltransferase activity"/>
    <property type="evidence" value="ECO:0007669"/>
    <property type="project" value="UniProtKB-KW"/>
</dbReference>
<accession>A0A835YPX9</accession>
<feature type="non-terminal residue" evidence="4">
    <location>
        <position position="1"/>
    </location>
</feature>
<dbReference type="Gene3D" id="3.40.50.150">
    <property type="entry name" value="Vaccinia Virus protein VP39"/>
    <property type="match status" value="1"/>
</dbReference>
<dbReference type="InterPro" id="IPR029063">
    <property type="entry name" value="SAM-dependent_MTases_sf"/>
</dbReference>
<protein>
    <submittedName>
        <fullName evidence="4">Uncharacterized protein</fullName>
    </submittedName>
</protein>
<name>A0A835YPX9_9STRA</name>
<dbReference type="GO" id="GO:0032259">
    <property type="term" value="P:methylation"/>
    <property type="evidence" value="ECO:0007669"/>
    <property type="project" value="UniProtKB-KW"/>
</dbReference>
<feature type="region of interest" description="Disordered" evidence="3">
    <location>
        <begin position="564"/>
        <end position="606"/>
    </location>
</feature>
<feature type="region of interest" description="Disordered" evidence="3">
    <location>
        <begin position="1379"/>
        <end position="1438"/>
    </location>
</feature>
<feature type="compositionally biased region" description="Acidic residues" evidence="3">
    <location>
        <begin position="436"/>
        <end position="446"/>
    </location>
</feature>
<organism evidence="4 5">
    <name type="scientific">Tribonema minus</name>
    <dbReference type="NCBI Taxonomy" id="303371"/>
    <lineage>
        <taxon>Eukaryota</taxon>
        <taxon>Sar</taxon>
        <taxon>Stramenopiles</taxon>
        <taxon>Ochrophyta</taxon>
        <taxon>PX clade</taxon>
        <taxon>Xanthophyceae</taxon>
        <taxon>Tribonematales</taxon>
        <taxon>Tribonemataceae</taxon>
        <taxon>Tribonema</taxon>
    </lineage>
</organism>
<feature type="region of interest" description="Disordered" evidence="3">
    <location>
        <begin position="1"/>
        <end position="42"/>
    </location>
</feature>
<feature type="compositionally biased region" description="Low complexity" evidence="3">
    <location>
        <begin position="1388"/>
        <end position="1416"/>
    </location>
</feature>